<evidence type="ECO:0000256" key="1">
    <source>
        <dbReference type="SAM" id="Phobius"/>
    </source>
</evidence>
<sequence length="154" mass="17729">MGPMDPGGSYLNIMKIVVIHIWAQWTLAVVIARFFCGRQKVKSMKHAHVWGVSLAYIARFFCGRQKVKSMKHAHVWGVSLAYINLTLYKQWVGMFLEVRPFTLSNATDDTMTQACGLPTIERQIRMRLLRETITAALLRPFKKVIRHNIIGRTK</sequence>
<proteinExistence type="predicted"/>
<organism evidence="2 3">
    <name type="scientific">Popillia japonica</name>
    <name type="common">Japanese beetle</name>
    <dbReference type="NCBI Taxonomy" id="7064"/>
    <lineage>
        <taxon>Eukaryota</taxon>
        <taxon>Metazoa</taxon>
        <taxon>Ecdysozoa</taxon>
        <taxon>Arthropoda</taxon>
        <taxon>Hexapoda</taxon>
        <taxon>Insecta</taxon>
        <taxon>Pterygota</taxon>
        <taxon>Neoptera</taxon>
        <taxon>Endopterygota</taxon>
        <taxon>Coleoptera</taxon>
        <taxon>Polyphaga</taxon>
        <taxon>Scarabaeiformia</taxon>
        <taxon>Scarabaeidae</taxon>
        <taxon>Rutelinae</taxon>
        <taxon>Popillia</taxon>
    </lineage>
</organism>
<feature type="transmembrane region" description="Helical" evidence="1">
    <location>
        <begin position="12"/>
        <end position="36"/>
    </location>
</feature>
<keyword evidence="1" id="KW-0472">Membrane</keyword>
<dbReference type="EMBL" id="JASPKY010000609">
    <property type="protein sequence ID" value="KAK9688067.1"/>
    <property type="molecule type" value="Genomic_DNA"/>
</dbReference>
<keyword evidence="1" id="KW-1133">Transmembrane helix</keyword>
<protein>
    <submittedName>
        <fullName evidence="2">Uncharacterized protein</fullName>
    </submittedName>
</protein>
<keyword evidence="1" id="KW-0812">Transmembrane</keyword>
<comment type="caution">
    <text evidence="2">The sequence shown here is derived from an EMBL/GenBank/DDBJ whole genome shotgun (WGS) entry which is preliminary data.</text>
</comment>
<evidence type="ECO:0000313" key="2">
    <source>
        <dbReference type="EMBL" id="KAK9688067.1"/>
    </source>
</evidence>
<name>A0AAW1IEV3_POPJA</name>
<dbReference type="AlphaFoldDB" id="A0AAW1IEV3"/>
<evidence type="ECO:0000313" key="3">
    <source>
        <dbReference type="Proteomes" id="UP001458880"/>
    </source>
</evidence>
<reference evidence="2 3" key="1">
    <citation type="journal article" date="2024" name="BMC Genomics">
        <title>De novo assembly and annotation of Popillia japonica's genome with initial clues to its potential as an invasive pest.</title>
        <authorList>
            <person name="Cucini C."/>
            <person name="Boschi S."/>
            <person name="Funari R."/>
            <person name="Cardaioli E."/>
            <person name="Iannotti N."/>
            <person name="Marturano G."/>
            <person name="Paoli F."/>
            <person name="Bruttini M."/>
            <person name="Carapelli A."/>
            <person name="Frati F."/>
            <person name="Nardi F."/>
        </authorList>
    </citation>
    <scope>NUCLEOTIDE SEQUENCE [LARGE SCALE GENOMIC DNA]</scope>
    <source>
        <strain evidence="2">DMR45628</strain>
    </source>
</reference>
<keyword evidence="3" id="KW-1185">Reference proteome</keyword>
<gene>
    <name evidence="2" type="ORF">QE152_g35818</name>
</gene>
<accession>A0AAW1IEV3</accession>
<dbReference type="Proteomes" id="UP001458880">
    <property type="component" value="Unassembled WGS sequence"/>
</dbReference>